<keyword evidence="4" id="KW-1133">Transmembrane helix</keyword>
<dbReference type="SMART" id="SM00342">
    <property type="entry name" value="HTH_ARAC"/>
    <property type="match status" value="1"/>
</dbReference>
<name>A0AAP2DHY7_9BACT</name>
<keyword evidence="1" id="KW-0805">Transcription regulation</keyword>
<keyword evidence="4" id="KW-0812">Transmembrane</keyword>
<dbReference type="InterPro" id="IPR018062">
    <property type="entry name" value="HTH_AraC-typ_CS"/>
</dbReference>
<evidence type="ECO:0000313" key="6">
    <source>
        <dbReference type="EMBL" id="MBT1696650.1"/>
    </source>
</evidence>
<feature type="domain" description="HTH araC/xylS-type" evidence="5">
    <location>
        <begin position="207"/>
        <end position="315"/>
    </location>
</feature>
<dbReference type="PROSITE" id="PS01124">
    <property type="entry name" value="HTH_ARAC_FAMILY_2"/>
    <property type="match status" value="1"/>
</dbReference>
<comment type="caution">
    <text evidence="6">The sequence shown here is derived from an EMBL/GenBank/DDBJ whole genome shotgun (WGS) entry which is preliminary data.</text>
</comment>
<keyword evidence="4" id="KW-0472">Membrane</keyword>
<evidence type="ECO:0000256" key="3">
    <source>
        <dbReference type="ARBA" id="ARBA00023163"/>
    </source>
</evidence>
<proteinExistence type="predicted"/>
<keyword evidence="3" id="KW-0804">Transcription</keyword>
<reference evidence="6 7" key="1">
    <citation type="submission" date="2021-05" db="EMBL/GenBank/DDBJ databases">
        <title>A Polyphasic approach of four new species of the genus Ohtaekwangia: Ohtaekwangia histidinii sp. nov., Ohtaekwangia cretensis sp. nov., Ohtaekwangia indiensis sp. nov., Ohtaekwangia reichenbachii sp. nov. from diverse environment.</title>
        <authorList>
            <person name="Octaviana S."/>
        </authorList>
    </citation>
    <scope>NUCLEOTIDE SEQUENCE [LARGE SCALE GENOMIC DNA]</scope>
    <source>
        <strain evidence="6 7">PWU4</strain>
    </source>
</reference>
<dbReference type="GO" id="GO:0043565">
    <property type="term" value="F:sequence-specific DNA binding"/>
    <property type="evidence" value="ECO:0007669"/>
    <property type="project" value="InterPro"/>
</dbReference>
<organism evidence="6 7">
    <name type="scientific">Chryseosolibacter histidini</name>
    <dbReference type="NCBI Taxonomy" id="2782349"/>
    <lineage>
        <taxon>Bacteria</taxon>
        <taxon>Pseudomonadati</taxon>
        <taxon>Bacteroidota</taxon>
        <taxon>Cytophagia</taxon>
        <taxon>Cytophagales</taxon>
        <taxon>Chryseotaleaceae</taxon>
        <taxon>Chryseosolibacter</taxon>
    </lineage>
</organism>
<protein>
    <submittedName>
        <fullName evidence="6">Helix-turn-helix domain-containing protein</fullName>
    </submittedName>
</protein>
<evidence type="ECO:0000256" key="1">
    <source>
        <dbReference type="ARBA" id="ARBA00023015"/>
    </source>
</evidence>
<dbReference type="InterPro" id="IPR009057">
    <property type="entry name" value="Homeodomain-like_sf"/>
</dbReference>
<accession>A0AAP2DHY7</accession>
<sequence>MFLALTLLGLIMIVGKSVLNNYMGLPSWLRVLGISGSLMIGPCLWLYGRSLFEKKEPSKSNFKAGPAFAAQRFHGPWTMDHRLFHLIPFVVFDLLCWAIPNGADFTSYLIASVVFLHLGVYLAVCWRLIIKNPEGSRLLPWYRSIVIGVTVIWFLYVGIFIGIIPLYILGAVFFSFLIYVFSYLLLKRHVFALEKYGNSAISPGTSKQLLERIKVLFETKEIYLESTVSLKVVAEKLSTSPREVSQAINEHGHMNFSEFVNHYRVARAKVLLADPARLQEKIETIAYDCGFGNVTSFNLAFKAETGTTPSQYRNQFSAA</sequence>
<dbReference type="PROSITE" id="PS00041">
    <property type="entry name" value="HTH_ARAC_FAMILY_1"/>
    <property type="match status" value="1"/>
</dbReference>
<feature type="transmembrane region" description="Helical" evidence="4">
    <location>
        <begin position="83"/>
        <end position="100"/>
    </location>
</feature>
<keyword evidence="2" id="KW-0238">DNA-binding</keyword>
<dbReference type="PANTHER" id="PTHR43280">
    <property type="entry name" value="ARAC-FAMILY TRANSCRIPTIONAL REGULATOR"/>
    <property type="match status" value="1"/>
</dbReference>
<evidence type="ECO:0000256" key="4">
    <source>
        <dbReference type="SAM" id="Phobius"/>
    </source>
</evidence>
<dbReference type="Proteomes" id="UP001319200">
    <property type="component" value="Unassembled WGS sequence"/>
</dbReference>
<dbReference type="Pfam" id="PF12833">
    <property type="entry name" value="HTH_18"/>
    <property type="match status" value="1"/>
</dbReference>
<feature type="transmembrane region" description="Helical" evidence="4">
    <location>
        <begin position="27"/>
        <end position="47"/>
    </location>
</feature>
<dbReference type="RefSeq" id="WP_254161966.1">
    <property type="nucleotide sequence ID" value="NZ_JAHESF010000005.1"/>
</dbReference>
<gene>
    <name evidence="6" type="ORF">KK083_07185</name>
</gene>
<feature type="transmembrane region" description="Helical" evidence="4">
    <location>
        <begin position="141"/>
        <end position="161"/>
    </location>
</feature>
<dbReference type="InterPro" id="IPR018060">
    <property type="entry name" value="HTH_AraC"/>
</dbReference>
<dbReference type="Gene3D" id="1.10.10.60">
    <property type="entry name" value="Homeodomain-like"/>
    <property type="match status" value="2"/>
</dbReference>
<evidence type="ECO:0000313" key="7">
    <source>
        <dbReference type="Proteomes" id="UP001319200"/>
    </source>
</evidence>
<dbReference type="AlphaFoldDB" id="A0AAP2DHY7"/>
<dbReference type="SUPFAM" id="SSF46689">
    <property type="entry name" value="Homeodomain-like"/>
    <property type="match status" value="1"/>
</dbReference>
<dbReference type="EMBL" id="JAHESF010000005">
    <property type="protein sequence ID" value="MBT1696650.1"/>
    <property type="molecule type" value="Genomic_DNA"/>
</dbReference>
<evidence type="ECO:0000256" key="2">
    <source>
        <dbReference type="ARBA" id="ARBA00023125"/>
    </source>
</evidence>
<feature type="transmembrane region" description="Helical" evidence="4">
    <location>
        <begin position="106"/>
        <end position="129"/>
    </location>
</feature>
<keyword evidence="7" id="KW-1185">Reference proteome</keyword>
<dbReference type="InterPro" id="IPR020449">
    <property type="entry name" value="Tscrpt_reg_AraC-type_HTH"/>
</dbReference>
<dbReference type="PRINTS" id="PR00032">
    <property type="entry name" value="HTHARAC"/>
</dbReference>
<dbReference type="GO" id="GO:0003700">
    <property type="term" value="F:DNA-binding transcription factor activity"/>
    <property type="evidence" value="ECO:0007669"/>
    <property type="project" value="InterPro"/>
</dbReference>
<dbReference type="PANTHER" id="PTHR43280:SF29">
    <property type="entry name" value="ARAC-FAMILY TRANSCRIPTIONAL REGULATOR"/>
    <property type="match status" value="1"/>
</dbReference>
<evidence type="ECO:0000259" key="5">
    <source>
        <dbReference type="PROSITE" id="PS01124"/>
    </source>
</evidence>
<feature type="transmembrane region" description="Helical" evidence="4">
    <location>
        <begin position="167"/>
        <end position="186"/>
    </location>
</feature>